<organism evidence="3 4">
    <name type="scientific">Nocardioides aurantiacus</name>
    <dbReference type="NCBI Taxonomy" id="86796"/>
    <lineage>
        <taxon>Bacteria</taxon>
        <taxon>Bacillati</taxon>
        <taxon>Actinomycetota</taxon>
        <taxon>Actinomycetes</taxon>
        <taxon>Propionibacteriales</taxon>
        <taxon>Nocardioidaceae</taxon>
        <taxon>Nocardioides</taxon>
    </lineage>
</organism>
<protein>
    <submittedName>
        <fullName evidence="3">Decaprenylphospho-beta-D-erythro-pentofuranosid-2-ulose 2-reductase</fullName>
    </submittedName>
</protein>
<keyword evidence="4" id="KW-1185">Reference proteome</keyword>
<gene>
    <name evidence="3" type="ORF">EDD33_2779</name>
</gene>
<dbReference type="CDD" id="cd05233">
    <property type="entry name" value="SDR_c"/>
    <property type="match status" value="1"/>
</dbReference>
<dbReference type="InterPro" id="IPR020904">
    <property type="entry name" value="Sc_DH/Rdtase_CS"/>
</dbReference>
<dbReference type="PROSITE" id="PS00061">
    <property type="entry name" value="ADH_SHORT"/>
    <property type="match status" value="1"/>
</dbReference>
<dbReference type="EMBL" id="RKHO01000001">
    <property type="protein sequence ID" value="ROR91899.1"/>
    <property type="molecule type" value="Genomic_DNA"/>
</dbReference>
<comment type="similarity">
    <text evidence="1">Belongs to the short-chain dehydrogenases/reductases (SDR) family.</text>
</comment>
<dbReference type="PANTHER" id="PTHR43669:SF6">
    <property type="entry name" value="DECAPRENYLPHOSPHORYL-2-KETO-BETA-D-ERYTHRO-PENTOSE REDUCTASE"/>
    <property type="match status" value="1"/>
</dbReference>
<evidence type="ECO:0000313" key="3">
    <source>
        <dbReference type="EMBL" id="ROR91899.1"/>
    </source>
</evidence>
<dbReference type="RefSeq" id="WP_123391511.1">
    <property type="nucleotide sequence ID" value="NZ_RKHO01000001.1"/>
</dbReference>
<dbReference type="PRINTS" id="PR00081">
    <property type="entry name" value="GDHRDH"/>
</dbReference>
<dbReference type="OrthoDB" id="5115951at2"/>
<keyword evidence="2" id="KW-0560">Oxidoreductase</keyword>
<dbReference type="Pfam" id="PF00106">
    <property type="entry name" value="adh_short"/>
    <property type="match status" value="1"/>
</dbReference>
<dbReference type="PANTHER" id="PTHR43669">
    <property type="entry name" value="5-KETO-D-GLUCONATE 5-REDUCTASE"/>
    <property type="match status" value="1"/>
</dbReference>
<sequence>MMDATGRPQSLLLLGGTSEIGLAVADAWAEQAPGLRVVLAARPGERRDAAAARLEGRGCRVEVHDFDALDDGAHVRVVEKARAGGDVDVAVVAYGVLGDPERAWQDPEEAGRIARTNYTAPVLSGVALAAMVRAQGHGVVVALSSVASERPRRSNFVYGSSKAGMDAFYTGLGEALRPLGGRVLVVRPGFVRSRMTEGLDAAPLAVGPDEVARAVVDGVAAGREQVWVPRPLRPVMSTLRHLPRPVFRRLPL</sequence>
<dbReference type="Proteomes" id="UP000281738">
    <property type="component" value="Unassembled WGS sequence"/>
</dbReference>
<proteinExistence type="inferred from homology"/>
<dbReference type="Gene3D" id="3.40.50.720">
    <property type="entry name" value="NAD(P)-binding Rossmann-like Domain"/>
    <property type="match status" value="1"/>
</dbReference>
<dbReference type="InterPro" id="IPR036291">
    <property type="entry name" value="NAD(P)-bd_dom_sf"/>
</dbReference>
<dbReference type="AlphaFoldDB" id="A0A3N2CWN7"/>
<reference evidence="3 4" key="1">
    <citation type="submission" date="2018-11" db="EMBL/GenBank/DDBJ databases">
        <title>Sequencing the genomes of 1000 actinobacteria strains.</title>
        <authorList>
            <person name="Klenk H.-P."/>
        </authorList>
    </citation>
    <scope>NUCLEOTIDE SEQUENCE [LARGE SCALE GENOMIC DNA]</scope>
    <source>
        <strain evidence="3 4">DSM 12652</strain>
    </source>
</reference>
<evidence type="ECO:0000256" key="2">
    <source>
        <dbReference type="ARBA" id="ARBA00023002"/>
    </source>
</evidence>
<dbReference type="SUPFAM" id="SSF51735">
    <property type="entry name" value="NAD(P)-binding Rossmann-fold domains"/>
    <property type="match status" value="1"/>
</dbReference>
<accession>A0A3N2CWN7</accession>
<dbReference type="NCBIfam" id="NF005912">
    <property type="entry name" value="PRK07904.1"/>
    <property type="match status" value="1"/>
</dbReference>
<evidence type="ECO:0000256" key="1">
    <source>
        <dbReference type="ARBA" id="ARBA00006484"/>
    </source>
</evidence>
<name>A0A3N2CWN7_9ACTN</name>
<evidence type="ECO:0000313" key="4">
    <source>
        <dbReference type="Proteomes" id="UP000281738"/>
    </source>
</evidence>
<comment type="caution">
    <text evidence="3">The sequence shown here is derived from an EMBL/GenBank/DDBJ whole genome shotgun (WGS) entry which is preliminary data.</text>
</comment>
<dbReference type="InterPro" id="IPR002347">
    <property type="entry name" value="SDR_fam"/>
</dbReference>
<dbReference type="GO" id="GO:0016491">
    <property type="term" value="F:oxidoreductase activity"/>
    <property type="evidence" value="ECO:0007669"/>
    <property type="project" value="UniProtKB-KW"/>
</dbReference>